<gene>
    <name evidence="11 12" type="primary">aroK</name>
    <name evidence="12" type="ORF">HMPREF9081_0809</name>
</gene>
<dbReference type="EC" id="2.7.1.71" evidence="3 11"/>
<feature type="binding site" evidence="11">
    <location>
        <position position="83"/>
    </location>
    <ligand>
        <name>substrate</name>
    </ligand>
</feature>
<feature type="binding site" evidence="11">
    <location>
        <position position="19"/>
    </location>
    <ligand>
        <name>Mg(2+)</name>
        <dbReference type="ChEBI" id="CHEBI:18420"/>
    </ligand>
</feature>
<dbReference type="Pfam" id="PF01202">
    <property type="entry name" value="SKI"/>
    <property type="match status" value="1"/>
</dbReference>
<dbReference type="GO" id="GO:0009423">
    <property type="term" value="P:chorismate biosynthetic process"/>
    <property type="evidence" value="ECO:0007669"/>
    <property type="project" value="UniProtKB-UniRule"/>
</dbReference>
<dbReference type="InterPro" id="IPR023000">
    <property type="entry name" value="Shikimate_kinase_CS"/>
</dbReference>
<dbReference type="GO" id="GO:0004765">
    <property type="term" value="F:shikimate kinase activity"/>
    <property type="evidence" value="ECO:0007669"/>
    <property type="project" value="UniProtKB-UniRule"/>
</dbReference>
<feature type="binding site" evidence="11">
    <location>
        <position position="121"/>
    </location>
    <ligand>
        <name>ATP</name>
        <dbReference type="ChEBI" id="CHEBI:30616"/>
    </ligand>
</feature>
<feature type="binding site" evidence="11">
    <location>
        <position position="143"/>
    </location>
    <ligand>
        <name>substrate</name>
    </ligand>
</feature>
<sequence length="177" mass="19307">MAEGMKNVVLIGFMGTGKTSVGRLLAGRLGCAFHDLDKKIEEQHGMSIPAMFAEHGEPYFRAREKEAVRAAAERTNLVIATGGGTVKDPENVALLRQNGVIVALTADVDTILRRTAARGARPVLDHADAGDRRAAVVRLLEERRALYEDADITVDTSGRSPLEVAEYIVQATRIWRK</sequence>
<dbReference type="GO" id="GO:0009073">
    <property type="term" value="P:aromatic amino acid family biosynthetic process"/>
    <property type="evidence" value="ECO:0007669"/>
    <property type="project" value="UniProtKB-KW"/>
</dbReference>
<dbReference type="SUPFAM" id="SSF52540">
    <property type="entry name" value="P-loop containing nucleoside triphosphate hydrolases"/>
    <property type="match status" value="1"/>
</dbReference>
<comment type="catalytic activity">
    <reaction evidence="10 11">
        <text>shikimate + ATP = 3-phosphoshikimate + ADP + H(+)</text>
        <dbReference type="Rhea" id="RHEA:13121"/>
        <dbReference type="ChEBI" id="CHEBI:15378"/>
        <dbReference type="ChEBI" id="CHEBI:30616"/>
        <dbReference type="ChEBI" id="CHEBI:36208"/>
        <dbReference type="ChEBI" id="CHEBI:145989"/>
        <dbReference type="ChEBI" id="CHEBI:456216"/>
        <dbReference type="EC" id="2.7.1.71"/>
    </reaction>
</comment>
<comment type="subcellular location">
    <subcellularLocation>
        <location evidence="11">Cytoplasm</location>
    </subcellularLocation>
</comment>
<keyword evidence="4 11" id="KW-0028">Amino-acid biosynthesis</keyword>
<keyword evidence="11" id="KW-0963">Cytoplasm</keyword>
<evidence type="ECO:0000256" key="11">
    <source>
        <dbReference type="HAMAP-Rule" id="MF_00109"/>
    </source>
</evidence>
<dbReference type="EMBL" id="AFHQ01000025">
    <property type="protein sequence ID" value="EGK60952.1"/>
    <property type="molecule type" value="Genomic_DNA"/>
</dbReference>
<keyword evidence="5 11" id="KW-0808">Transferase</keyword>
<dbReference type="InterPro" id="IPR031322">
    <property type="entry name" value="Shikimate/glucono_kinase"/>
</dbReference>
<evidence type="ECO:0000256" key="5">
    <source>
        <dbReference type="ARBA" id="ARBA00022679"/>
    </source>
</evidence>
<feature type="binding site" evidence="11">
    <location>
        <position position="37"/>
    </location>
    <ligand>
        <name>substrate</name>
    </ligand>
</feature>
<keyword evidence="11" id="KW-0479">Metal-binding</keyword>
<dbReference type="GO" id="GO:0000287">
    <property type="term" value="F:magnesium ion binding"/>
    <property type="evidence" value="ECO:0007669"/>
    <property type="project" value="UniProtKB-UniRule"/>
</dbReference>
<dbReference type="PANTHER" id="PTHR21087:SF16">
    <property type="entry name" value="SHIKIMATE KINASE 1, CHLOROPLASTIC"/>
    <property type="match status" value="1"/>
</dbReference>
<dbReference type="GO" id="GO:0005829">
    <property type="term" value="C:cytosol"/>
    <property type="evidence" value="ECO:0007669"/>
    <property type="project" value="TreeGrafter"/>
</dbReference>
<evidence type="ECO:0000313" key="12">
    <source>
        <dbReference type="EMBL" id="EGK60952.1"/>
    </source>
</evidence>
<accession>F5RKM4</accession>
<dbReference type="InterPro" id="IPR000623">
    <property type="entry name" value="Shikimate_kinase/TSH1"/>
</dbReference>
<comment type="cofactor">
    <cofactor evidence="11">
        <name>Mg(2+)</name>
        <dbReference type="ChEBI" id="CHEBI:18420"/>
    </cofactor>
    <text evidence="11">Binds 1 Mg(2+) ion per subunit.</text>
</comment>
<dbReference type="InterPro" id="IPR027417">
    <property type="entry name" value="P-loop_NTPase"/>
</dbReference>
<organism evidence="12 13">
    <name type="scientific">Centipeda periodontii DSM 2778</name>
    <dbReference type="NCBI Taxonomy" id="888060"/>
    <lineage>
        <taxon>Bacteria</taxon>
        <taxon>Bacillati</taxon>
        <taxon>Bacillota</taxon>
        <taxon>Negativicutes</taxon>
        <taxon>Selenomonadales</taxon>
        <taxon>Selenomonadaceae</taxon>
        <taxon>Centipeda</taxon>
    </lineage>
</organism>
<evidence type="ECO:0000313" key="13">
    <source>
        <dbReference type="Proteomes" id="UP000004067"/>
    </source>
</evidence>
<feature type="binding site" evidence="11">
    <location>
        <position position="159"/>
    </location>
    <ligand>
        <name>ATP</name>
        <dbReference type="ChEBI" id="CHEBI:30616"/>
    </ligand>
</feature>
<name>F5RKM4_9FIRM</name>
<keyword evidence="8 11" id="KW-0067">ATP-binding</keyword>
<feature type="binding site" evidence="11">
    <location>
        <position position="61"/>
    </location>
    <ligand>
        <name>substrate</name>
    </ligand>
</feature>
<comment type="pathway">
    <text evidence="1 11">Metabolic intermediate biosynthesis; chorismate biosynthesis; chorismate from D-erythrose 4-phosphate and phosphoenolpyruvate: step 5/7.</text>
</comment>
<comment type="similarity">
    <text evidence="2 11">Belongs to the shikimate kinase family.</text>
</comment>
<evidence type="ECO:0000256" key="10">
    <source>
        <dbReference type="ARBA" id="ARBA00048567"/>
    </source>
</evidence>
<dbReference type="HAMAP" id="MF_00109">
    <property type="entry name" value="Shikimate_kinase"/>
    <property type="match status" value="1"/>
</dbReference>
<evidence type="ECO:0000256" key="6">
    <source>
        <dbReference type="ARBA" id="ARBA00022741"/>
    </source>
</evidence>
<dbReference type="Proteomes" id="UP000004067">
    <property type="component" value="Unassembled WGS sequence"/>
</dbReference>
<keyword evidence="7 11" id="KW-0418">Kinase</keyword>
<keyword evidence="11" id="KW-0460">Magnesium</keyword>
<evidence type="ECO:0000256" key="3">
    <source>
        <dbReference type="ARBA" id="ARBA00012154"/>
    </source>
</evidence>
<dbReference type="PANTHER" id="PTHR21087">
    <property type="entry name" value="SHIKIMATE KINASE"/>
    <property type="match status" value="1"/>
</dbReference>
<dbReference type="PROSITE" id="PS01128">
    <property type="entry name" value="SHIKIMATE_KINASE"/>
    <property type="match status" value="1"/>
</dbReference>
<keyword evidence="9 11" id="KW-0057">Aromatic amino acid biosynthesis</keyword>
<comment type="subunit">
    <text evidence="11">Monomer.</text>
</comment>
<evidence type="ECO:0000256" key="8">
    <source>
        <dbReference type="ARBA" id="ARBA00022840"/>
    </source>
</evidence>
<evidence type="ECO:0000256" key="7">
    <source>
        <dbReference type="ARBA" id="ARBA00022777"/>
    </source>
</evidence>
<dbReference type="GO" id="GO:0005524">
    <property type="term" value="F:ATP binding"/>
    <property type="evidence" value="ECO:0007669"/>
    <property type="project" value="UniProtKB-UniRule"/>
</dbReference>
<keyword evidence="13" id="KW-1185">Reference proteome</keyword>
<protein>
    <recommendedName>
        <fullName evidence="3 11">Shikimate kinase</fullName>
        <shortName evidence="11">SK</shortName>
        <ecNumber evidence="3 11">2.7.1.71</ecNumber>
    </recommendedName>
</protein>
<comment type="caution">
    <text evidence="12">The sequence shown here is derived from an EMBL/GenBank/DDBJ whole genome shotgun (WGS) entry which is preliminary data.</text>
</comment>
<evidence type="ECO:0000256" key="1">
    <source>
        <dbReference type="ARBA" id="ARBA00004842"/>
    </source>
</evidence>
<evidence type="ECO:0000256" key="4">
    <source>
        <dbReference type="ARBA" id="ARBA00022605"/>
    </source>
</evidence>
<dbReference type="AlphaFoldDB" id="F5RKM4"/>
<comment type="function">
    <text evidence="11">Catalyzes the specific phosphorylation of the 3-hydroxyl group of shikimic acid using ATP as a cosubstrate.</text>
</comment>
<dbReference type="PRINTS" id="PR01100">
    <property type="entry name" value="SHIKIMTKNASE"/>
</dbReference>
<dbReference type="CDD" id="cd00464">
    <property type="entry name" value="SK"/>
    <property type="match status" value="1"/>
</dbReference>
<proteinExistence type="inferred from homology"/>
<feature type="binding site" evidence="11">
    <location>
        <begin position="15"/>
        <end position="20"/>
    </location>
    <ligand>
        <name>ATP</name>
        <dbReference type="ChEBI" id="CHEBI:30616"/>
    </ligand>
</feature>
<dbReference type="STRING" id="888060.HMPREF9081_0809"/>
<evidence type="ECO:0000256" key="9">
    <source>
        <dbReference type="ARBA" id="ARBA00023141"/>
    </source>
</evidence>
<evidence type="ECO:0000256" key="2">
    <source>
        <dbReference type="ARBA" id="ARBA00006997"/>
    </source>
</evidence>
<keyword evidence="6 11" id="KW-0547">Nucleotide-binding</keyword>
<dbReference type="UniPathway" id="UPA00053">
    <property type="reaction ID" value="UER00088"/>
</dbReference>
<dbReference type="GO" id="GO:0008652">
    <property type="term" value="P:amino acid biosynthetic process"/>
    <property type="evidence" value="ECO:0007669"/>
    <property type="project" value="UniProtKB-KW"/>
</dbReference>
<reference evidence="12 13" key="1">
    <citation type="submission" date="2011-04" db="EMBL/GenBank/DDBJ databases">
        <authorList>
            <person name="Muzny D."/>
            <person name="Qin X."/>
            <person name="Deng J."/>
            <person name="Jiang H."/>
            <person name="Liu Y."/>
            <person name="Qu J."/>
            <person name="Song X.-Z."/>
            <person name="Zhang L."/>
            <person name="Thornton R."/>
            <person name="Coyle M."/>
            <person name="Francisco L."/>
            <person name="Jackson L."/>
            <person name="Javaid M."/>
            <person name="Korchina V."/>
            <person name="Kovar C."/>
            <person name="Mata R."/>
            <person name="Mathew T."/>
            <person name="Ngo R."/>
            <person name="Nguyen L."/>
            <person name="Nguyen N."/>
            <person name="Okwuonu G."/>
            <person name="Ongeri F."/>
            <person name="Pham C."/>
            <person name="Simmons D."/>
            <person name="Wilczek-Boney K."/>
            <person name="Hale W."/>
            <person name="Jakkamsetti A."/>
            <person name="Pham P."/>
            <person name="Ruth R."/>
            <person name="San Lucas F."/>
            <person name="Warren J."/>
            <person name="Zhang J."/>
            <person name="Zhao Z."/>
            <person name="Zhou C."/>
            <person name="Zhu D."/>
            <person name="Lee S."/>
            <person name="Bess C."/>
            <person name="Blankenburg K."/>
            <person name="Forbes L."/>
            <person name="Fu Q."/>
            <person name="Gubbala S."/>
            <person name="Hirani K."/>
            <person name="Jayaseelan J.C."/>
            <person name="Lara F."/>
            <person name="Munidasa M."/>
            <person name="Palculict T."/>
            <person name="Patil S."/>
            <person name="Pu L.-L."/>
            <person name="Saada N."/>
            <person name="Tang L."/>
            <person name="Weissenberger G."/>
            <person name="Zhu Y."/>
            <person name="Hemphill L."/>
            <person name="Shang Y."/>
            <person name="Youmans B."/>
            <person name="Ayvaz T."/>
            <person name="Ross M."/>
            <person name="Santibanez J."/>
            <person name="Aqrawi P."/>
            <person name="Gross S."/>
            <person name="Joshi V."/>
            <person name="Fowler G."/>
            <person name="Nazareth L."/>
            <person name="Reid J."/>
            <person name="Worley K."/>
            <person name="Petrosino J."/>
            <person name="Highlander S."/>
            <person name="Gibbs R."/>
        </authorList>
    </citation>
    <scope>NUCLEOTIDE SEQUENCE [LARGE SCALE GENOMIC DNA]</scope>
    <source>
        <strain evidence="12 13">DSM 2778</strain>
    </source>
</reference>
<dbReference type="eggNOG" id="COG0703">
    <property type="taxonomic scope" value="Bacteria"/>
</dbReference>
<dbReference type="HOGENOM" id="CLU_057607_4_0_9"/>
<dbReference type="Gene3D" id="3.40.50.300">
    <property type="entry name" value="P-loop containing nucleotide triphosphate hydrolases"/>
    <property type="match status" value="1"/>
</dbReference>